<proteinExistence type="predicted"/>
<dbReference type="InterPro" id="IPR052523">
    <property type="entry name" value="Trichothecene_AcTrans"/>
</dbReference>
<gene>
    <name evidence="2" type="ORF">M406DRAFT_327999</name>
</gene>
<dbReference type="SUPFAM" id="SSF55729">
    <property type="entry name" value="Acyl-CoA N-acyltransferases (Nat)"/>
    <property type="match status" value="1"/>
</dbReference>
<dbReference type="EMBL" id="MU032346">
    <property type="protein sequence ID" value="KAF3766884.1"/>
    <property type="molecule type" value="Genomic_DNA"/>
</dbReference>
<dbReference type="PANTHER" id="PTHR42791">
    <property type="entry name" value="GNAT FAMILY ACETYLTRANSFERASE"/>
    <property type="match status" value="1"/>
</dbReference>
<feature type="domain" description="N-acetyltransferase" evidence="1">
    <location>
        <begin position="44"/>
        <end position="201"/>
    </location>
</feature>
<evidence type="ECO:0000259" key="1">
    <source>
        <dbReference type="PROSITE" id="PS51186"/>
    </source>
</evidence>
<organism evidence="2 3">
    <name type="scientific">Cryphonectria parasitica (strain ATCC 38755 / EP155)</name>
    <dbReference type="NCBI Taxonomy" id="660469"/>
    <lineage>
        <taxon>Eukaryota</taxon>
        <taxon>Fungi</taxon>
        <taxon>Dikarya</taxon>
        <taxon>Ascomycota</taxon>
        <taxon>Pezizomycotina</taxon>
        <taxon>Sordariomycetes</taxon>
        <taxon>Sordariomycetidae</taxon>
        <taxon>Diaporthales</taxon>
        <taxon>Cryphonectriaceae</taxon>
        <taxon>Cryphonectria-Endothia species complex</taxon>
        <taxon>Cryphonectria</taxon>
    </lineage>
</organism>
<dbReference type="Gene3D" id="3.40.630.30">
    <property type="match status" value="1"/>
</dbReference>
<evidence type="ECO:0000313" key="3">
    <source>
        <dbReference type="Proteomes" id="UP000803844"/>
    </source>
</evidence>
<evidence type="ECO:0000313" key="2">
    <source>
        <dbReference type="EMBL" id="KAF3766884.1"/>
    </source>
</evidence>
<dbReference type="CDD" id="cd04301">
    <property type="entry name" value="NAT_SF"/>
    <property type="match status" value="1"/>
</dbReference>
<accession>A0A9P4Y4N6</accession>
<reference evidence="2" key="1">
    <citation type="journal article" date="2020" name="Phytopathology">
        <title>Genome sequence of the chestnut blight fungus Cryphonectria parasitica EP155: A fundamental resource for an archetypical invasive plant pathogen.</title>
        <authorList>
            <person name="Crouch J.A."/>
            <person name="Dawe A."/>
            <person name="Aerts A."/>
            <person name="Barry K."/>
            <person name="Churchill A.C.L."/>
            <person name="Grimwood J."/>
            <person name="Hillman B."/>
            <person name="Milgroom M.G."/>
            <person name="Pangilinan J."/>
            <person name="Smith M."/>
            <person name="Salamov A."/>
            <person name="Schmutz J."/>
            <person name="Yadav J."/>
            <person name="Grigoriev I.V."/>
            <person name="Nuss D."/>
        </authorList>
    </citation>
    <scope>NUCLEOTIDE SEQUENCE</scope>
    <source>
        <strain evidence="2">EP155</strain>
    </source>
</reference>
<comment type="caution">
    <text evidence="2">The sequence shown here is derived from an EMBL/GenBank/DDBJ whole genome shotgun (WGS) entry which is preliminary data.</text>
</comment>
<sequence length="210" mass="23541">MLGVPIEKATAADAKAVADIYQDRPTNNFNRLSHGNVSPSVFNAGLEAMFAESLQDPNELLLVYRDESHPERKVETIAARAKYEARVMPGMNGPLLVEMWEKLDRMAEKIMAGRGPYWMVDNVGTLQSHQRRGIASALIRASFEECTGLPIYLDTSGDEDARAWRLYERLGFQIVAEFEIDLVKHGGEGAHKHFGMLREPRVATGRPWLS</sequence>
<dbReference type="RefSeq" id="XP_040777845.1">
    <property type="nucleotide sequence ID" value="XM_040920277.1"/>
</dbReference>
<dbReference type="Pfam" id="PF00583">
    <property type="entry name" value="Acetyltransf_1"/>
    <property type="match status" value="1"/>
</dbReference>
<dbReference type="Proteomes" id="UP000803844">
    <property type="component" value="Unassembled WGS sequence"/>
</dbReference>
<dbReference type="GeneID" id="63837406"/>
<keyword evidence="3" id="KW-1185">Reference proteome</keyword>
<dbReference type="InterPro" id="IPR016181">
    <property type="entry name" value="Acyl_CoA_acyltransferase"/>
</dbReference>
<dbReference type="GO" id="GO:0016747">
    <property type="term" value="F:acyltransferase activity, transferring groups other than amino-acyl groups"/>
    <property type="evidence" value="ECO:0007669"/>
    <property type="project" value="InterPro"/>
</dbReference>
<name>A0A9P4Y4N6_CRYP1</name>
<dbReference type="PANTHER" id="PTHR42791:SF2">
    <property type="entry name" value="N-ACETYLTRANSFERASE DOMAIN-CONTAINING PROTEIN"/>
    <property type="match status" value="1"/>
</dbReference>
<dbReference type="AlphaFoldDB" id="A0A9P4Y4N6"/>
<dbReference type="PROSITE" id="PS51186">
    <property type="entry name" value="GNAT"/>
    <property type="match status" value="1"/>
</dbReference>
<protein>
    <recommendedName>
        <fullName evidence="1">N-acetyltransferase domain-containing protein</fullName>
    </recommendedName>
</protein>
<dbReference type="OrthoDB" id="410198at2759"/>
<dbReference type="InterPro" id="IPR000182">
    <property type="entry name" value="GNAT_dom"/>
</dbReference>